<evidence type="ECO:0000313" key="2">
    <source>
        <dbReference type="Proteomes" id="UP001205185"/>
    </source>
</evidence>
<gene>
    <name evidence="1" type="ORF">LV75_004047</name>
</gene>
<dbReference type="Proteomes" id="UP001205185">
    <property type="component" value="Unassembled WGS sequence"/>
</dbReference>
<accession>A0ABT1IG32</accession>
<organism evidence="1 2">
    <name type="scientific">Actinokineospora diospyrosa</name>
    <dbReference type="NCBI Taxonomy" id="103728"/>
    <lineage>
        <taxon>Bacteria</taxon>
        <taxon>Bacillati</taxon>
        <taxon>Actinomycetota</taxon>
        <taxon>Actinomycetes</taxon>
        <taxon>Pseudonocardiales</taxon>
        <taxon>Pseudonocardiaceae</taxon>
        <taxon>Actinokineospora</taxon>
    </lineage>
</organism>
<name>A0ABT1IG32_9PSEU</name>
<evidence type="ECO:0000313" key="1">
    <source>
        <dbReference type="EMBL" id="MCP2271533.1"/>
    </source>
</evidence>
<sequence>MDLGKLNNDSRALLDAVADRLPPETVAGYRRLSDAGEWGELVDGLCASLVRRKIVLSVPEYQQVAELLALFTGPREGYTYLSDPQGVLSRLVVDPN</sequence>
<dbReference type="EMBL" id="JAMTCO010000009">
    <property type="protein sequence ID" value="MCP2271533.1"/>
    <property type="molecule type" value="Genomic_DNA"/>
</dbReference>
<protein>
    <submittedName>
        <fullName evidence="1">Uncharacterized protein</fullName>
    </submittedName>
</protein>
<comment type="caution">
    <text evidence="1">The sequence shown here is derived from an EMBL/GenBank/DDBJ whole genome shotgun (WGS) entry which is preliminary data.</text>
</comment>
<proteinExistence type="predicted"/>
<reference evidence="1 2" key="1">
    <citation type="submission" date="2022-06" db="EMBL/GenBank/DDBJ databases">
        <title>Genomic Encyclopedia of Archaeal and Bacterial Type Strains, Phase II (KMG-II): from individual species to whole genera.</title>
        <authorList>
            <person name="Goeker M."/>
        </authorList>
    </citation>
    <scope>NUCLEOTIDE SEQUENCE [LARGE SCALE GENOMIC DNA]</scope>
    <source>
        <strain evidence="1 2">DSM 44255</strain>
    </source>
</reference>
<dbReference type="RefSeq" id="WP_253888469.1">
    <property type="nucleotide sequence ID" value="NZ_BAAAVB010000005.1"/>
</dbReference>
<keyword evidence="2" id="KW-1185">Reference proteome</keyword>